<feature type="compositionally biased region" description="Low complexity" evidence="4">
    <location>
        <begin position="680"/>
        <end position="693"/>
    </location>
</feature>
<dbReference type="PANTHER" id="PTHR24346:SF76">
    <property type="entry name" value="NON-SPECIFIC SERINE_THREONINE PROTEIN KINASE"/>
    <property type="match status" value="1"/>
</dbReference>
<dbReference type="PROSITE" id="PS00108">
    <property type="entry name" value="PROTEIN_KINASE_ST"/>
    <property type="match status" value="1"/>
</dbReference>
<feature type="compositionally biased region" description="Polar residues" evidence="4">
    <location>
        <begin position="344"/>
        <end position="355"/>
    </location>
</feature>
<feature type="region of interest" description="Disordered" evidence="4">
    <location>
        <begin position="1"/>
        <end position="26"/>
    </location>
</feature>
<keyword evidence="1 3" id="KW-0547">Nucleotide-binding</keyword>
<sequence length="786" mass="84199">MQHFAPDRSNNSPGTACHGPRRPQPALFVHDSSRAFPTANQEMANGHILDADQKISEELARLGSHTQAVAFSETPPLDFFGSPVISPLPVDDLPEVDLSSSPAAMFLSAFSPPPSERSLPPDDEGAVVAGYTLGPIVGRGGFSIIRTASSLQGGTVAVKIVRHADLDKQPDPALARKSLEREALVWGSLNHEHTLPLFTVNHTSYADFFFTAYCPAGSLFDILKRDGNPALPQDDAGMMFRQVVRGLRYMHEVAGFVHGDLKLENVLVDEMGVCKIGDFGMARKIGEIDDAVESEGEGVQRSRTLSQARPPSSRSAGRAAAAGKLPQHLSLRLRHGIPTRHRTSSPYPASGSPTVPNRGFAPGSLPYAAPELLLSPETTSTPYAAHPAQDIWALGVMLFTLLTGKLPFSDSFEPRLQMKILHGVFDMPQGIGRCAEQALRGCIERSVSGRWTVAMVDEVAWGIGWGSAADDVTPPSDPEKVVASRSPSRSPVKTRKETASAVEDRSASRSARSTSRSTSAVRTASRSKSRTPYENRYHHPLLNSSPPHASHPSPTQPSLSVLTDAILRTSSSSSSDDSSSLQDSAVVIQPDAVPSRERGRASRPRVHLNLSTSRSRSPNDMPVTPRDPSLDALRRRKASPSGPSLSTPDLEHSAPGLDTVDEDERWPLTPDLESARSRSRYAGSSSGSGSASRSRGRAFSRSRDELRKAMRNESMPPVLSPTHPSAWMRAPAIVKELGSFYGTGTVTGVVAPATPMAIPGAAQSARSKSLGPGSGTGMYRPRGRVN</sequence>
<feature type="compositionally biased region" description="Low complexity" evidence="4">
    <location>
        <begin position="570"/>
        <end position="580"/>
    </location>
</feature>
<protein>
    <recommendedName>
        <fullName evidence="5">Protein kinase domain-containing protein</fullName>
    </recommendedName>
</protein>
<dbReference type="GO" id="GO:0035556">
    <property type="term" value="P:intracellular signal transduction"/>
    <property type="evidence" value="ECO:0007669"/>
    <property type="project" value="TreeGrafter"/>
</dbReference>
<dbReference type="InterPro" id="IPR008271">
    <property type="entry name" value="Ser/Thr_kinase_AS"/>
</dbReference>
<dbReference type="OrthoDB" id="4062651at2759"/>
<evidence type="ECO:0000313" key="7">
    <source>
        <dbReference type="Proteomes" id="UP000230002"/>
    </source>
</evidence>
<dbReference type="GO" id="GO:0005737">
    <property type="term" value="C:cytoplasm"/>
    <property type="evidence" value="ECO:0007669"/>
    <property type="project" value="TreeGrafter"/>
</dbReference>
<dbReference type="PROSITE" id="PS50011">
    <property type="entry name" value="PROTEIN_KINASE_DOM"/>
    <property type="match status" value="1"/>
</dbReference>
<proteinExistence type="predicted"/>
<dbReference type="GO" id="GO:0000226">
    <property type="term" value="P:microtubule cytoskeleton organization"/>
    <property type="evidence" value="ECO:0007669"/>
    <property type="project" value="TreeGrafter"/>
</dbReference>
<name>A0A2G8SMV3_9APHY</name>
<dbReference type="InterPro" id="IPR017441">
    <property type="entry name" value="Protein_kinase_ATP_BS"/>
</dbReference>
<dbReference type="GO" id="GO:0004674">
    <property type="term" value="F:protein serine/threonine kinase activity"/>
    <property type="evidence" value="ECO:0007669"/>
    <property type="project" value="TreeGrafter"/>
</dbReference>
<reference evidence="6 7" key="1">
    <citation type="journal article" date="2015" name="Sci. Rep.">
        <title>Chromosome-level genome map provides insights into diverse defense mechanisms in the medicinal fungus Ganoderma sinense.</title>
        <authorList>
            <person name="Zhu Y."/>
            <person name="Xu J."/>
            <person name="Sun C."/>
            <person name="Zhou S."/>
            <person name="Xu H."/>
            <person name="Nelson D.R."/>
            <person name="Qian J."/>
            <person name="Song J."/>
            <person name="Luo H."/>
            <person name="Xiang L."/>
            <person name="Li Y."/>
            <person name="Xu Z."/>
            <person name="Ji A."/>
            <person name="Wang L."/>
            <person name="Lu S."/>
            <person name="Hayward A."/>
            <person name="Sun W."/>
            <person name="Li X."/>
            <person name="Schwartz D.C."/>
            <person name="Wang Y."/>
            <person name="Chen S."/>
        </authorList>
    </citation>
    <scope>NUCLEOTIDE SEQUENCE [LARGE SCALE GENOMIC DNA]</scope>
    <source>
        <strain evidence="6 7">ZZ0214-1</strain>
    </source>
</reference>
<dbReference type="GO" id="GO:0005524">
    <property type="term" value="F:ATP binding"/>
    <property type="evidence" value="ECO:0007669"/>
    <property type="project" value="UniProtKB-UniRule"/>
</dbReference>
<evidence type="ECO:0000256" key="3">
    <source>
        <dbReference type="PROSITE-ProRule" id="PRU10141"/>
    </source>
</evidence>
<feature type="compositionally biased region" description="Low complexity" evidence="4">
    <location>
        <begin position="308"/>
        <end position="323"/>
    </location>
</feature>
<dbReference type="InterPro" id="IPR011009">
    <property type="entry name" value="Kinase-like_dom_sf"/>
</dbReference>
<evidence type="ECO:0000256" key="1">
    <source>
        <dbReference type="ARBA" id="ARBA00022741"/>
    </source>
</evidence>
<gene>
    <name evidence="6" type="ORF">GSI_02840</name>
</gene>
<feature type="compositionally biased region" description="Low complexity" evidence="4">
    <location>
        <begin position="540"/>
        <end position="558"/>
    </location>
</feature>
<organism evidence="6 7">
    <name type="scientific">Ganoderma sinense ZZ0214-1</name>
    <dbReference type="NCBI Taxonomy" id="1077348"/>
    <lineage>
        <taxon>Eukaryota</taxon>
        <taxon>Fungi</taxon>
        <taxon>Dikarya</taxon>
        <taxon>Basidiomycota</taxon>
        <taxon>Agaricomycotina</taxon>
        <taxon>Agaricomycetes</taxon>
        <taxon>Polyporales</taxon>
        <taxon>Polyporaceae</taxon>
        <taxon>Ganoderma</taxon>
    </lineage>
</organism>
<dbReference type="PANTHER" id="PTHR24346">
    <property type="entry name" value="MAP/MICROTUBULE AFFINITY-REGULATING KINASE"/>
    <property type="match status" value="1"/>
</dbReference>
<dbReference type="SMART" id="SM00220">
    <property type="entry name" value="S_TKc"/>
    <property type="match status" value="1"/>
</dbReference>
<dbReference type="PROSITE" id="PS00107">
    <property type="entry name" value="PROTEIN_KINASE_ATP"/>
    <property type="match status" value="1"/>
</dbReference>
<feature type="domain" description="Protein kinase" evidence="5">
    <location>
        <begin position="131"/>
        <end position="462"/>
    </location>
</feature>
<dbReference type="InterPro" id="IPR000719">
    <property type="entry name" value="Prot_kinase_dom"/>
</dbReference>
<dbReference type="EMBL" id="AYKW01000004">
    <property type="protein sequence ID" value="PIL35053.1"/>
    <property type="molecule type" value="Genomic_DNA"/>
</dbReference>
<evidence type="ECO:0000259" key="5">
    <source>
        <dbReference type="PROSITE" id="PS50011"/>
    </source>
</evidence>
<feature type="region of interest" description="Disordered" evidence="4">
    <location>
        <begin position="293"/>
        <end position="324"/>
    </location>
</feature>
<feature type="region of interest" description="Disordered" evidence="4">
    <location>
        <begin position="338"/>
        <end position="361"/>
    </location>
</feature>
<feature type="compositionally biased region" description="Polar residues" evidence="4">
    <location>
        <begin position="609"/>
        <end position="618"/>
    </location>
</feature>
<dbReference type="Pfam" id="PF00069">
    <property type="entry name" value="Pkinase"/>
    <property type="match status" value="2"/>
</dbReference>
<dbReference type="SUPFAM" id="SSF56112">
    <property type="entry name" value="Protein kinase-like (PK-like)"/>
    <property type="match status" value="1"/>
</dbReference>
<dbReference type="AlphaFoldDB" id="A0A2G8SMV3"/>
<dbReference type="STRING" id="1077348.A0A2G8SMV3"/>
<evidence type="ECO:0000313" key="6">
    <source>
        <dbReference type="EMBL" id="PIL35053.1"/>
    </source>
</evidence>
<feature type="compositionally biased region" description="Basic and acidic residues" evidence="4">
    <location>
        <begin position="494"/>
        <end position="507"/>
    </location>
</feature>
<evidence type="ECO:0000256" key="4">
    <source>
        <dbReference type="SAM" id="MobiDB-lite"/>
    </source>
</evidence>
<dbReference type="Proteomes" id="UP000230002">
    <property type="component" value="Unassembled WGS sequence"/>
</dbReference>
<feature type="compositionally biased region" description="Low complexity" evidence="4">
    <location>
        <begin position="508"/>
        <end position="526"/>
    </location>
</feature>
<keyword evidence="7" id="KW-1185">Reference proteome</keyword>
<evidence type="ECO:0000256" key="2">
    <source>
        <dbReference type="ARBA" id="ARBA00022840"/>
    </source>
</evidence>
<comment type="caution">
    <text evidence="6">The sequence shown here is derived from an EMBL/GenBank/DDBJ whole genome shotgun (WGS) entry which is preliminary data.</text>
</comment>
<feature type="region of interest" description="Disordered" evidence="4">
    <location>
        <begin position="467"/>
        <end position="702"/>
    </location>
</feature>
<dbReference type="Gene3D" id="1.10.510.10">
    <property type="entry name" value="Transferase(Phosphotransferase) domain 1"/>
    <property type="match status" value="2"/>
</dbReference>
<keyword evidence="2 3" id="KW-0067">ATP-binding</keyword>
<accession>A0A2G8SMV3</accession>
<feature type="region of interest" description="Disordered" evidence="4">
    <location>
        <begin position="760"/>
        <end position="786"/>
    </location>
</feature>
<feature type="binding site" evidence="3">
    <location>
        <position position="159"/>
    </location>
    <ligand>
        <name>ATP</name>
        <dbReference type="ChEBI" id="CHEBI:30616"/>
    </ligand>
</feature>